<sequence length="83" mass="9631">MGLLKMVLKGKVSLQQKLLRVRIKGKFSGAGFWRLSWEWAVMGLFLCKIFSLGCKAVLGESFEERQCIKIVQKILPEIWNLRF</sequence>
<dbReference type="AlphaFoldDB" id="J1IZB0"/>
<dbReference type="PATRIC" id="fig|1094552.3.peg.875"/>
<dbReference type="EMBL" id="AIMC01000015">
    <property type="protein sequence ID" value="EJF76645.1"/>
    <property type="molecule type" value="Genomic_DNA"/>
</dbReference>
<organism evidence="1 2">
    <name type="scientific">Bartonella birtlesii LL-WM9</name>
    <dbReference type="NCBI Taxonomy" id="1094552"/>
    <lineage>
        <taxon>Bacteria</taxon>
        <taxon>Pseudomonadati</taxon>
        <taxon>Pseudomonadota</taxon>
        <taxon>Alphaproteobacteria</taxon>
        <taxon>Hyphomicrobiales</taxon>
        <taxon>Bartonellaceae</taxon>
        <taxon>Bartonella</taxon>
    </lineage>
</organism>
<keyword evidence="2" id="KW-1185">Reference proteome</keyword>
<evidence type="ECO:0000313" key="2">
    <source>
        <dbReference type="Proteomes" id="UP000008748"/>
    </source>
</evidence>
<accession>J1IZB0</accession>
<gene>
    <name evidence="1" type="ORF">ME7_00815</name>
</gene>
<reference evidence="1 2" key="1">
    <citation type="submission" date="2012-03" db="EMBL/GenBank/DDBJ databases">
        <title>The Genome Sequence of Bartonella birtlesii LL-WM9.</title>
        <authorList>
            <consortium name="The Broad Institute Genome Sequencing Platform"/>
            <consortium name="The Broad Institute Genome Sequencing Center for Infectious Disease"/>
            <person name="Feldgarden M."/>
            <person name="Kirby J."/>
            <person name="Kosoy M."/>
            <person name="Birtles R."/>
            <person name="Probert W.S."/>
            <person name="Chiaraviglio L."/>
            <person name="Young S.K."/>
            <person name="Zeng Q."/>
            <person name="Gargeya S."/>
            <person name="Fitzgerald M."/>
            <person name="Haas B."/>
            <person name="Abouelleil A."/>
            <person name="Alvarado L."/>
            <person name="Arachchi H.M."/>
            <person name="Berlin A."/>
            <person name="Chapman S.B."/>
            <person name="Gearin G."/>
            <person name="Goldberg J."/>
            <person name="Griggs A."/>
            <person name="Gujja S."/>
            <person name="Hansen M."/>
            <person name="Heiman D."/>
            <person name="Howarth C."/>
            <person name="Larimer J."/>
            <person name="Lui A."/>
            <person name="MacDonald P.J.P."/>
            <person name="McCowen C."/>
            <person name="Montmayeur A."/>
            <person name="Murphy C."/>
            <person name="Neiman D."/>
            <person name="Pearson M."/>
            <person name="Priest M."/>
            <person name="Roberts A."/>
            <person name="Saif S."/>
            <person name="Shea T."/>
            <person name="Sisk P."/>
            <person name="Stolte C."/>
            <person name="Sykes S."/>
            <person name="Wortman J."/>
            <person name="Nusbaum C."/>
            <person name="Birren B."/>
        </authorList>
    </citation>
    <scope>NUCLEOTIDE SEQUENCE [LARGE SCALE GENOMIC DNA]</scope>
    <source>
        <strain evidence="1 2">LL-WM9</strain>
    </source>
</reference>
<evidence type="ECO:0000313" key="1">
    <source>
        <dbReference type="EMBL" id="EJF76645.1"/>
    </source>
</evidence>
<dbReference type="HOGENOM" id="CLU_2535782_0_0_5"/>
<name>J1IZB0_9HYPH</name>
<comment type="caution">
    <text evidence="1">The sequence shown here is derived from an EMBL/GenBank/DDBJ whole genome shotgun (WGS) entry which is preliminary data.</text>
</comment>
<dbReference type="Proteomes" id="UP000008748">
    <property type="component" value="Unassembled WGS sequence"/>
</dbReference>
<proteinExistence type="predicted"/>
<protein>
    <submittedName>
        <fullName evidence="1">Uncharacterized protein</fullName>
    </submittedName>
</protein>